<accession>A0A7M5XG72</accession>
<dbReference type="NCBIfam" id="NF033679">
    <property type="entry name" value="DNRLRE_dom"/>
    <property type="match status" value="1"/>
</dbReference>
<dbReference type="EnsemblMetazoa" id="CLYHEMT021453.1">
    <property type="protein sequence ID" value="CLYHEMP021453.1"/>
    <property type="gene ID" value="CLYHEMG021453"/>
</dbReference>
<feature type="signal peptide" evidence="1">
    <location>
        <begin position="1"/>
        <end position="17"/>
    </location>
</feature>
<dbReference type="Proteomes" id="UP000594262">
    <property type="component" value="Unplaced"/>
</dbReference>
<protein>
    <recommendedName>
        <fullName evidence="4">Secreted protein</fullName>
    </recommendedName>
</protein>
<evidence type="ECO:0000313" key="2">
    <source>
        <dbReference type="EnsemblMetazoa" id="CLYHEMP021453.1"/>
    </source>
</evidence>
<keyword evidence="3" id="KW-1185">Reference proteome</keyword>
<organism evidence="2 3">
    <name type="scientific">Clytia hemisphaerica</name>
    <dbReference type="NCBI Taxonomy" id="252671"/>
    <lineage>
        <taxon>Eukaryota</taxon>
        <taxon>Metazoa</taxon>
        <taxon>Cnidaria</taxon>
        <taxon>Hydrozoa</taxon>
        <taxon>Hydroidolina</taxon>
        <taxon>Leptothecata</taxon>
        <taxon>Obeliida</taxon>
        <taxon>Clytiidae</taxon>
        <taxon>Clytia</taxon>
    </lineage>
</organism>
<dbReference type="AlphaFoldDB" id="A0A7M5XG72"/>
<evidence type="ECO:0000256" key="1">
    <source>
        <dbReference type="SAM" id="SignalP"/>
    </source>
</evidence>
<dbReference type="OrthoDB" id="5946408at2759"/>
<dbReference type="RefSeq" id="XP_066925492.1">
    <property type="nucleotide sequence ID" value="XM_067069391.1"/>
</dbReference>
<name>A0A7M5XG72_9CNID</name>
<feature type="chain" id="PRO_5029664754" description="Secreted protein" evidence="1">
    <location>
        <begin position="18"/>
        <end position="232"/>
    </location>
</feature>
<dbReference type="GeneID" id="136812866"/>
<sequence length="232" mass="27711">MYLKGVLCLLALYQVHGYTKIDEGRGPLYKLNAIRDTFLERYGVSYDRPSFGQLLIGKHPQYPIKRILIQFETLPRHVCPVGKIEWARIYMYFVRRHRASWYNNQRHRAPWLDYTVHVHRVKRSWEESYARPRYRCRSCSHRAWYKPYLDLGRDAVNEPECKKTTIYSYTPRPTWLAFDVTGSMKAWAEGAPNYGVLMKVSDEKTEGVDLRFWNRHNRNVNLRPHVVVQCKK</sequence>
<reference evidence="2" key="1">
    <citation type="submission" date="2021-01" db="UniProtKB">
        <authorList>
            <consortium name="EnsemblMetazoa"/>
        </authorList>
    </citation>
    <scope>IDENTIFICATION</scope>
</reference>
<evidence type="ECO:0000313" key="3">
    <source>
        <dbReference type="Proteomes" id="UP000594262"/>
    </source>
</evidence>
<evidence type="ECO:0008006" key="4">
    <source>
        <dbReference type="Google" id="ProtNLM"/>
    </source>
</evidence>
<keyword evidence="1" id="KW-0732">Signal</keyword>
<proteinExistence type="predicted"/>